<dbReference type="InterPro" id="IPR001251">
    <property type="entry name" value="CRAL-TRIO_dom"/>
</dbReference>
<evidence type="ECO:0000313" key="2">
    <source>
        <dbReference type="EMBL" id="KAF2893429.1"/>
    </source>
</evidence>
<dbReference type="SUPFAM" id="SSF52087">
    <property type="entry name" value="CRAL/TRIO domain"/>
    <property type="match status" value="1"/>
</dbReference>
<dbReference type="Proteomes" id="UP000801492">
    <property type="component" value="Unassembled WGS sequence"/>
</dbReference>
<organism evidence="2 3">
    <name type="scientific">Ignelater luminosus</name>
    <name type="common">Cucubano</name>
    <name type="synonym">Pyrophorus luminosus</name>
    <dbReference type="NCBI Taxonomy" id="2038154"/>
    <lineage>
        <taxon>Eukaryota</taxon>
        <taxon>Metazoa</taxon>
        <taxon>Ecdysozoa</taxon>
        <taxon>Arthropoda</taxon>
        <taxon>Hexapoda</taxon>
        <taxon>Insecta</taxon>
        <taxon>Pterygota</taxon>
        <taxon>Neoptera</taxon>
        <taxon>Endopterygota</taxon>
        <taxon>Coleoptera</taxon>
        <taxon>Polyphaga</taxon>
        <taxon>Elateriformia</taxon>
        <taxon>Elateroidea</taxon>
        <taxon>Elateridae</taxon>
        <taxon>Agrypninae</taxon>
        <taxon>Pyrophorini</taxon>
        <taxon>Ignelater</taxon>
    </lineage>
</organism>
<dbReference type="PROSITE" id="PS50191">
    <property type="entry name" value="CRAL_TRIO"/>
    <property type="match status" value="1"/>
</dbReference>
<comment type="caution">
    <text evidence="2">The sequence shown here is derived from an EMBL/GenBank/DDBJ whole genome shotgun (WGS) entry which is preliminary data.</text>
</comment>
<dbReference type="Gene3D" id="3.40.525.10">
    <property type="entry name" value="CRAL-TRIO lipid binding domain"/>
    <property type="match status" value="1"/>
</dbReference>
<dbReference type="AlphaFoldDB" id="A0A8K0GBH9"/>
<dbReference type="GO" id="GO:0016020">
    <property type="term" value="C:membrane"/>
    <property type="evidence" value="ECO:0007669"/>
    <property type="project" value="TreeGrafter"/>
</dbReference>
<reference evidence="2" key="1">
    <citation type="submission" date="2019-08" db="EMBL/GenBank/DDBJ databases">
        <title>The genome of the North American firefly Photinus pyralis.</title>
        <authorList>
            <consortium name="Photinus pyralis genome working group"/>
            <person name="Fallon T.R."/>
            <person name="Sander Lower S.E."/>
            <person name="Weng J.-K."/>
        </authorList>
    </citation>
    <scope>NUCLEOTIDE SEQUENCE</scope>
    <source>
        <strain evidence="2">TRF0915ILg1</strain>
        <tissue evidence="2">Whole body</tissue>
    </source>
</reference>
<feature type="domain" description="CRAL-TRIO" evidence="1">
    <location>
        <begin position="1"/>
        <end position="118"/>
    </location>
</feature>
<gene>
    <name evidence="2" type="ORF">ILUMI_12742</name>
</gene>
<protein>
    <recommendedName>
        <fullName evidence="1">CRAL-TRIO domain-containing protein</fullName>
    </recommendedName>
</protein>
<dbReference type="PRINTS" id="PR00180">
    <property type="entry name" value="CRETINALDHBP"/>
</dbReference>
<dbReference type="EMBL" id="VTPC01007989">
    <property type="protein sequence ID" value="KAF2893429.1"/>
    <property type="molecule type" value="Genomic_DNA"/>
</dbReference>
<accession>A0A8K0GBH9</accession>
<keyword evidence="3" id="KW-1185">Reference proteome</keyword>
<evidence type="ECO:0000259" key="1">
    <source>
        <dbReference type="PROSITE" id="PS50191"/>
    </source>
</evidence>
<dbReference type="GO" id="GO:1902936">
    <property type="term" value="F:phosphatidylinositol bisphosphate binding"/>
    <property type="evidence" value="ECO:0007669"/>
    <property type="project" value="TreeGrafter"/>
</dbReference>
<dbReference type="CDD" id="cd00170">
    <property type="entry name" value="SEC14"/>
    <property type="match status" value="1"/>
</dbReference>
<dbReference type="Pfam" id="PF00650">
    <property type="entry name" value="CRAL_TRIO"/>
    <property type="match status" value="1"/>
</dbReference>
<dbReference type="InterPro" id="IPR036865">
    <property type="entry name" value="CRAL-TRIO_dom_sf"/>
</dbReference>
<name>A0A8K0GBH9_IGNLU</name>
<dbReference type="PANTHER" id="PTHR10174:SF224">
    <property type="entry name" value="RETINOL-BINDING PROTEIN PINTA"/>
    <property type="match status" value="1"/>
</dbReference>
<evidence type="ECO:0000313" key="3">
    <source>
        <dbReference type="Proteomes" id="UP000801492"/>
    </source>
</evidence>
<proteinExistence type="predicted"/>
<dbReference type="PANTHER" id="PTHR10174">
    <property type="entry name" value="ALPHA-TOCOPHEROL TRANSFER PROTEIN-RELATED"/>
    <property type="match status" value="1"/>
</dbReference>
<sequence length="155" mass="17466">MIADIMLLDNDAFLVNGQEIIYDFEEIPYSFVTQLTPYFLKNVITICVEAYATRLKGLYCINVPSAVGTIINFCKALFSEKLKSRVHVYSKDDLDKLYHHIPKSSLPEEYGGSAGTSAKLSIIRSGSKKDSQVKTWEIPLDSFNIEGSFRKLDVD</sequence>
<dbReference type="OrthoDB" id="7126740at2759"/>